<evidence type="ECO:0000313" key="2">
    <source>
        <dbReference type="EMBL" id="GCE27737.1"/>
    </source>
</evidence>
<reference evidence="3" key="1">
    <citation type="submission" date="2018-12" db="EMBL/GenBank/DDBJ databases">
        <title>Tengunoibacter tsumagoiensis gen. nov., sp. nov., Dictyobacter kobayashii sp. nov., D. alpinus sp. nov., and D. joshuensis sp. nov. and description of Dictyobacteraceae fam. nov. within the order Ktedonobacterales isolated from Tengu-no-mugimeshi.</title>
        <authorList>
            <person name="Wang C.M."/>
            <person name="Zheng Y."/>
            <person name="Sakai Y."/>
            <person name="Toyoda A."/>
            <person name="Minakuchi Y."/>
            <person name="Abe K."/>
            <person name="Yokota A."/>
            <person name="Yabe S."/>
        </authorList>
    </citation>
    <scope>NUCLEOTIDE SEQUENCE [LARGE SCALE GENOMIC DNA]</scope>
    <source>
        <strain evidence="3">Uno16</strain>
    </source>
</reference>
<name>A0A402B8T8_9CHLR</name>
<gene>
    <name evidence="2" type="ORF">KDA_32210</name>
</gene>
<dbReference type="Proteomes" id="UP000287171">
    <property type="component" value="Unassembled WGS sequence"/>
</dbReference>
<dbReference type="EMBL" id="BIFT01000001">
    <property type="protein sequence ID" value="GCE27737.1"/>
    <property type="molecule type" value="Genomic_DNA"/>
</dbReference>
<dbReference type="Pfam" id="PF18930">
    <property type="entry name" value="DUF5679"/>
    <property type="match status" value="1"/>
</dbReference>
<dbReference type="AlphaFoldDB" id="A0A402B8T8"/>
<proteinExistence type="predicted"/>
<accession>A0A402B8T8</accession>
<comment type="caution">
    <text evidence="2">The sequence shown here is derived from an EMBL/GenBank/DDBJ whole genome shotgun (WGS) entry which is preliminary data.</text>
</comment>
<evidence type="ECO:0000313" key="3">
    <source>
        <dbReference type="Proteomes" id="UP000287171"/>
    </source>
</evidence>
<organism evidence="2 3">
    <name type="scientific">Dictyobacter alpinus</name>
    <dbReference type="NCBI Taxonomy" id="2014873"/>
    <lineage>
        <taxon>Bacteria</taxon>
        <taxon>Bacillati</taxon>
        <taxon>Chloroflexota</taxon>
        <taxon>Ktedonobacteria</taxon>
        <taxon>Ktedonobacterales</taxon>
        <taxon>Dictyobacteraceae</taxon>
        <taxon>Dictyobacter</taxon>
    </lineage>
</organism>
<evidence type="ECO:0000259" key="1">
    <source>
        <dbReference type="Pfam" id="PF18930"/>
    </source>
</evidence>
<sequence>MAEQYYCVKCRKKNELKDTQHVTMKNGKPALKGQCSVCGTTVNAILSTKKAQA</sequence>
<feature type="domain" description="DUF5679" evidence="1">
    <location>
        <begin position="6"/>
        <end position="45"/>
    </location>
</feature>
<keyword evidence="3" id="KW-1185">Reference proteome</keyword>
<dbReference type="RefSeq" id="WP_170216692.1">
    <property type="nucleotide sequence ID" value="NZ_BIFT01000001.1"/>
</dbReference>
<protein>
    <recommendedName>
        <fullName evidence="1">DUF5679 domain-containing protein</fullName>
    </recommendedName>
</protein>
<dbReference type="InterPro" id="IPR044044">
    <property type="entry name" value="DUF5679"/>
</dbReference>